<evidence type="ECO:0000256" key="4">
    <source>
        <dbReference type="SAM" id="Phobius"/>
    </source>
</evidence>
<protein>
    <submittedName>
        <fullName evidence="5">Brp/Blh family beta-carotene 15,15'-monooxygenase</fullName>
        <ecNumber evidence="5">1.14.99.36</ecNumber>
    </submittedName>
</protein>
<dbReference type="GO" id="GO:0030255">
    <property type="term" value="P:protein secretion by the type IV secretion system"/>
    <property type="evidence" value="ECO:0007669"/>
    <property type="project" value="InterPro"/>
</dbReference>
<dbReference type="EMBL" id="AEXV01000011">
    <property type="protein sequence ID" value="EGD28867.1"/>
    <property type="molecule type" value="Genomic_DNA"/>
</dbReference>
<comment type="caution">
    <text evidence="5">The sequence shown here is derived from an EMBL/GenBank/DDBJ whole genome shotgun (WGS) entry which is preliminary data.</text>
</comment>
<name>F0I3V0_STRSA</name>
<dbReference type="RefSeq" id="WP_002905331.1">
    <property type="nucleotide sequence ID" value="NZ_GL872376.1"/>
</dbReference>
<organism evidence="5 6">
    <name type="scientific">Streptococcus sanguinis SK72</name>
    <dbReference type="NCBI Taxonomy" id="888809"/>
    <lineage>
        <taxon>Bacteria</taxon>
        <taxon>Bacillati</taxon>
        <taxon>Bacillota</taxon>
        <taxon>Bacilli</taxon>
        <taxon>Lactobacillales</taxon>
        <taxon>Streptococcaceae</taxon>
        <taxon>Streptococcus</taxon>
    </lineage>
</organism>
<evidence type="ECO:0000256" key="3">
    <source>
        <dbReference type="ARBA" id="ARBA00023136"/>
    </source>
</evidence>
<dbReference type="PATRIC" id="fig|888809.3.peg.1797"/>
<keyword evidence="5" id="KW-0560">Oxidoreductase</keyword>
<dbReference type="InterPro" id="IPR007688">
    <property type="entry name" value="Conjugal_tfr_TrbL/VirB6"/>
</dbReference>
<gene>
    <name evidence="5" type="ORF">HMPREF9381_1840</name>
</gene>
<feature type="transmembrane region" description="Helical" evidence="4">
    <location>
        <begin position="155"/>
        <end position="172"/>
    </location>
</feature>
<keyword evidence="2 4" id="KW-1133">Transmembrane helix</keyword>
<evidence type="ECO:0000256" key="2">
    <source>
        <dbReference type="ARBA" id="ARBA00022989"/>
    </source>
</evidence>
<sequence>MDVDQIKELTQSLAEYAPKVNEMSTLINSSSMKAAQLIIAVMFLIELDSWYRYLKREGGGLNSGLFAELAVKFLFAFILVTYSSTIFDGIAELFGYILRGLSKIISIVAFKGSVKTDGVDGWVLKNFLGLISWLSEAVSSISIKMIIFMRAFEMYILKAIAPLIIAFWMADSTRDMAKNLLKQFAAAAFQGIVLFIVVAIYAAFVTDDLFKVSTGKAGADIAFAGIFKLLVFIFTVWKTQQQSKKLFGTS</sequence>
<keyword evidence="3 4" id="KW-0472">Membrane</keyword>
<proteinExistence type="predicted"/>
<dbReference type="AlphaFoldDB" id="F0I3V0"/>
<accession>F0I3V0</accession>
<evidence type="ECO:0000256" key="1">
    <source>
        <dbReference type="ARBA" id="ARBA00022692"/>
    </source>
</evidence>
<dbReference type="HOGENOM" id="CLU_091289_0_0_9"/>
<keyword evidence="1 4" id="KW-0812">Transmembrane</keyword>
<feature type="transmembrane region" description="Helical" evidence="4">
    <location>
        <begin position="34"/>
        <end position="53"/>
    </location>
</feature>
<evidence type="ECO:0000313" key="6">
    <source>
        <dbReference type="Proteomes" id="UP000003332"/>
    </source>
</evidence>
<dbReference type="GO" id="GO:0004497">
    <property type="term" value="F:monooxygenase activity"/>
    <property type="evidence" value="ECO:0007669"/>
    <property type="project" value="UniProtKB-KW"/>
</dbReference>
<feature type="transmembrane region" description="Helical" evidence="4">
    <location>
        <begin position="217"/>
        <end position="237"/>
    </location>
</feature>
<dbReference type="EC" id="1.14.99.36" evidence="5"/>
<feature type="transmembrane region" description="Helical" evidence="4">
    <location>
        <begin position="184"/>
        <end position="205"/>
    </location>
</feature>
<dbReference type="Pfam" id="PF04610">
    <property type="entry name" value="TrbL"/>
    <property type="match status" value="1"/>
</dbReference>
<evidence type="ECO:0000313" key="5">
    <source>
        <dbReference type="EMBL" id="EGD28867.1"/>
    </source>
</evidence>
<feature type="transmembrane region" description="Helical" evidence="4">
    <location>
        <begin position="65"/>
        <end position="87"/>
    </location>
</feature>
<keyword evidence="5" id="KW-0503">Monooxygenase</keyword>
<reference evidence="5 6" key="1">
    <citation type="submission" date="2011-02" db="EMBL/GenBank/DDBJ databases">
        <authorList>
            <person name="Muzny D."/>
            <person name="Qin X."/>
            <person name="Deng J."/>
            <person name="Jiang H."/>
            <person name="Liu Y."/>
            <person name="Qu J."/>
            <person name="Song X.-Z."/>
            <person name="Zhang L."/>
            <person name="Thornton R."/>
            <person name="Coyle M."/>
            <person name="Francisco L."/>
            <person name="Jackson L."/>
            <person name="Javaid M."/>
            <person name="Korchina V."/>
            <person name="Kovar C."/>
            <person name="Mata R."/>
            <person name="Mathew T."/>
            <person name="Ngo R."/>
            <person name="Nguyen L."/>
            <person name="Nguyen N."/>
            <person name="Okwuonu G."/>
            <person name="Ongeri F."/>
            <person name="Pham C."/>
            <person name="Simmons D."/>
            <person name="Wilczek-Boney K."/>
            <person name="Hale W."/>
            <person name="Jakkamsetti A."/>
            <person name="Pham P."/>
            <person name="Ruth R."/>
            <person name="San Lucas F."/>
            <person name="Warren J."/>
            <person name="Zhang J."/>
            <person name="Zhao Z."/>
            <person name="Zhou C."/>
            <person name="Zhu D."/>
            <person name="Lee S."/>
            <person name="Bess C."/>
            <person name="Blankenburg K."/>
            <person name="Forbes L."/>
            <person name="Fu Q."/>
            <person name="Gubbala S."/>
            <person name="Hirani K."/>
            <person name="Jayaseelan J.C."/>
            <person name="Lara F."/>
            <person name="Munidasa M."/>
            <person name="Palculict T."/>
            <person name="Patil S."/>
            <person name="Pu L.-L."/>
            <person name="Saada N."/>
            <person name="Tang L."/>
            <person name="Weissenberger G."/>
            <person name="Zhu Y."/>
            <person name="Hemphill L."/>
            <person name="Shang Y."/>
            <person name="Youmans B."/>
            <person name="Ayvaz T."/>
            <person name="Ross M."/>
            <person name="Santibanez J."/>
            <person name="Aqrawi P."/>
            <person name="Gross S."/>
            <person name="Joshi V."/>
            <person name="Fowler G."/>
            <person name="Nazareth L."/>
            <person name="Reid J."/>
            <person name="Worley K."/>
            <person name="Petrosino J."/>
            <person name="Highlander S."/>
            <person name="Gibbs R."/>
        </authorList>
    </citation>
    <scope>NUCLEOTIDE SEQUENCE [LARGE SCALE GENOMIC DNA]</scope>
    <source>
        <strain evidence="5 6">SK72</strain>
    </source>
</reference>
<dbReference type="Proteomes" id="UP000003332">
    <property type="component" value="Unassembled WGS sequence"/>
</dbReference>